<dbReference type="PANTHER" id="PTHR11706:SF101">
    <property type="entry name" value="MANGANESE TRANSPORTER SMF1"/>
    <property type="match status" value="1"/>
</dbReference>
<dbReference type="Proteomes" id="UP000789901">
    <property type="component" value="Unassembled WGS sequence"/>
</dbReference>
<feature type="transmembrane region" description="Helical" evidence="6">
    <location>
        <begin position="211"/>
        <end position="229"/>
    </location>
</feature>
<protein>
    <submittedName>
        <fullName evidence="7">33306_t:CDS:1</fullName>
    </submittedName>
</protein>
<feature type="transmembrane region" description="Helical" evidence="6">
    <location>
        <begin position="278"/>
        <end position="300"/>
    </location>
</feature>
<keyword evidence="8" id="KW-1185">Reference proteome</keyword>
<feature type="transmembrane region" description="Helical" evidence="6">
    <location>
        <begin position="103"/>
        <end position="128"/>
    </location>
</feature>
<feature type="transmembrane region" description="Helical" evidence="6">
    <location>
        <begin position="71"/>
        <end position="91"/>
    </location>
</feature>
<evidence type="ECO:0000256" key="3">
    <source>
        <dbReference type="ARBA" id="ARBA00022989"/>
    </source>
</evidence>
<gene>
    <name evidence="7" type="ORF">GMARGA_LOCUS12584</name>
</gene>
<evidence type="ECO:0000313" key="7">
    <source>
        <dbReference type="EMBL" id="CAG8708326.1"/>
    </source>
</evidence>
<dbReference type="Pfam" id="PF01566">
    <property type="entry name" value="Nramp"/>
    <property type="match status" value="1"/>
</dbReference>
<dbReference type="NCBIfam" id="NF037982">
    <property type="entry name" value="Nramp_1"/>
    <property type="match status" value="1"/>
</dbReference>
<evidence type="ECO:0000313" key="8">
    <source>
        <dbReference type="Proteomes" id="UP000789901"/>
    </source>
</evidence>
<keyword evidence="3 6" id="KW-1133">Transmembrane helix</keyword>
<evidence type="ECO:0000256" key="2">
    <source>
        <dbReference type="ARBA" id="ARBA00022692"/>
    </source>
</evidence>
<feature type="region of interest" description="Disordered" evidence="5">
    <location>
        <begin position="1"/>
        <end position="35"/>
    </location>
</feature>
<feature type="compositionally biased region" description="Polar residues" evidence="5">
    <location>
        <begin position="1"/>
        <end position="15"/>
    </location>
</feature>
<feature type="transmembrane region" description="Helical" evidence="6">
    <location>
        <begin position="165"/>
        <end position="186"/>
    </location>
</feature>
<accession>A0ABN7UZK2</accession>
<dbReference type="PANTHER" id="PTHR11706">
    <property type="entry name" value="SOLUTE CARRIER PROTEIN FAMILY 11 MEMBER"/>
    <property type="match status" value="1"/>
</dbReference>
<feature type="transmembrane region" description="Helical" evidence="6">
    <location>
        <begin position="498"/>
        <end position="521"/>
    </location>
</feature>
<comment type="caution">
    <text evidence="7">The sequence shown here is derived from an EMBL/GenBank/DDBJ whole genome shotgun (WGS) entry which is preliminary data.</text>
</comment>
<evidence type="ECO:0000256" key="1">
    <source>
        <dbReference type="ARBA" id="ARBA00004141"/>
    </source>
</evidence>
<evidence type="ECO:0000256" key="4">
    <source>
        <dbReference type="ARBA" id="ARBA00023136"/>
    </source>
</evidence>
<name>A0ABN7UZK2_GIGMA</name>
<keyword evidence="2 6" id="KW-0812">Transmembrane</keyword>
<dbReference type="InterPro" id="IPR001046">
    <property type="entry name" value="NRAMP_fam"/>
</dbReference>
<feature type="compositionally biased region" description="Basic and acidic residues" evidence="5">
    <location>
        <begin position="16"/>
        <end position="26"/>
    </location>
</feature>
<dbReference type="NCBIfam" id="TIGR01197">
    <property type="entry name" value="nramp"/>
    <property type="match status" value="1"/>
</dbReference>
<dbReference type="PRINTS" id="PR00447">
    <property type="entry name" value="NATRESASSCMP"/>
</dbReference>
<comment type="subcellular location">
    <subcellularLocation>
        <location evidence="1">Membrane</location>
        <topology evidence="1">Multi-pass membrane protein</topology>
    </subcellularLocation>
</comment>
<keyword evidence="4 6" id="KW-0472">Membrane</keyword>
<dbReference type="EMBL" id="CAJVQB010007735">
    <property type="protein sequence ID" value="CAG8708326.1"/>
    <property type="molecule type" value="Genomic_DNA"/>
</dbReference>
<evidence type="ECO:0000256" key="5">
    <source>
        <dbReference type="SAM" id="MobiDB-lite"/>
    </source>
</evidence>
<feature type="transmembrane region" description="Helical" evidence="6">
    <location>
        <begin position="393"/>
        <end position="415"/>
    </location>
</feature>
<evidence type="ECO:0000256" key="6">
    <source>
        <dbReference type="SAM" id="Phobius"/>
    </source>
</evidence>
<feature type="transmembrane region" description="Helical" evidence="6">
    <location>
        <begin position="134"/>
        <end position="153"/>
    </location>
</feature>
<reference evidence="7 8" key="1">
    <citation type="submission" date="2021-06" db="EMBL/GenBank/DDBJ databases">
        <authorList>
            <person name="Kallberg Y."/>
            <person name="Tangrot J."/>
            <person name="Rosling A."/>
        </authorList>
    </citation>
    <scope>NUCLEOTIDE SEQUENCE [LARGE SCALE GENOMIC DNA]</scope>
    <source>
        <strain evidence="7 8">120-4 pot B 10/14</strain>
    </source>
</reference>
<proteinExistence type="predicted"/>
<organism evidence="7 8">
    <name type="scientific">Gigaspora margarita</name>
    <dbReference type="NCBI Taxonomy" id="4874"/>
    <lineage>
        <taxon>Eukaryota</taxon>
        <taxon>Fungi</taxon>
        <taxon>Fungi incertae sedis</taxon>
        <taxon>Mucoromycota</taxon>
        <taxon>Glomeromycotina</taxon>
        <taxon>Glomeromycetes</taxon>
        <taxon>Diversisporales</taxon>
        <taxon>Gigasporaceae</taxon>
        <taxon>Gigaspora</taxon>
    </lineage>
</organism>
<sequence>MNLSSFDNTSLPSESPDSRLRRETTTEHTNNNATSIPDASVVTIGSAVSIKEEEKNFSSKLNKVGTNLKSFVGFIGPGYTLAIKLGVVTGLACRTFLPKGLNYVLYVLCELAIIACDLAEVIGSAIALNLLFNLPLPAGVAITACDILLLLLIYRDNDIKAANIFEIMLMLLVGVVGFCFVVELVYSKPNSADVLKGYLPSTEIFKNGEELYIAIGIIGATVMPHNLYLHSHLVQVRKNREESKGFDDKQLESAESQKSKIKSIVDNTLKLSIADSSVALLFALFVNSAILIVSGANFFYNSPNNPKPADLFDAYDLLTSYLGKAAATIFAIALLIAGQSATITATMAGQVVMEGFCEWKLKPWVRRLITRGFAVIPAMIIAIVRGRNGLNDLLVASQVALSIQLPFAVIPMVWFTSQKKFMQVNTKDLEERVIADKLIRQNKSSTQPNLNSIISVTSSTPALTHSQTPDAGVSNEIYTSKPYDNHDKDNDILDFTNSITLTIISVIVSIVILGLDMYLVVTTIKG</sequence>
<feature type="transmembrane region" description="Helical" evidence="6">
    <location>
        <begin position="320"/>
        <end position="337"/>
    </location>
</feature>